<reference evidence="1" key="2">
    <citation type="journal article" date="2015" name="Fish Shellfish Immunol.">
        <title>Early steps in the European eel (Anguilla anguilla)-Vibrio vulnificus interaction in the gills: Role of the RtxA13 toxin.</title>
        <authorList>
            <person name="Callol A."/>
            <person name="Pajuelo D."/>
            <person name="Ebbesson L."/>
            <person name="Teles M."/>
            <person name="MacKenzie S."/>
            <person name="Amaro C."/>
        </authorList>
    </citation>
    <scope>NUCLEOTIDE SEQUENCE</scope>
</reference>
<protein>
    <submittedName>
        <fullName evidence="1">Uncharacterized protein</fullName>
    </submittedName>
</protein>
<organism evidence="1">
    <name type="scientific">Anguilla anguilla</name>
    <name type="common">European freshwater eel</name>
    <name type="synonym">Muraena anguilla</name>
    <dbReference type="NCBI Taxonomy" id="7936"/>
    <lineage>
        <taxon>Eukaryota</taxon>
        <taxon>Metazoa</taxon>
        <taxon>Chordata</taxon>
        <taxon>Craniata</taxon>
        <taxon>Vertebrata</taxon>
        <taxon>Euteleostomi</taxon>
        <taxon>Actinopterygii</taxon>
        <taxon>Neopterygii</taxon>
        <taxon>Teleostei</taxon>
        <taxon>Anguilliformes</taxon>
        <taxon>Anguillidae</taxon>
        <taxon>Anguilla</taxon>
    </lineage>
</organism>
<name>A0A0E9VYH3_ANGAN</name>
<proteinExistence type="predicted"/>
<reference evidence="1" key="1">
    <citation type="submission" date="2014-11" db="EMBL/GenBank/DDBJ databases">
        <authorList>
            <person name="Amaro Gonzalez C."/>
        </authorList>
    </citation>
    <scope>NUCLEOTIDE SEQUENCE</scope>
</reference>
<evidence type="ECO:0000313" key="1">
    <source>
        <dbReference type="EMBL" id="JAH82278.1"/>
    </source>
</evidence>
<dbReference type="EMBL" id="GBXM01026299">
    <property type="protein sequence ID" value="JAH82278.1"/>
    <property type="molecule type" value="Transcribed_RNA"/>
</dbReference>
<sequence length="15" mass="1852">MLTFLKSQLILKRNF</sequence>
<accession>A0A0E9VYH3</accession>